<keyword evidence="1" id="KW-1133">Transmembrane helix</keyword>
<name>A0A2A5QT18_9EURY</name>
<dbReference type="RefSeq" id="WP_097378899.1">
    <property type="nucleotide sequence ID" value="NZ_NXNI01000001.1"/>
</dbReference>
<protein>
    <submittedName>
        <fullName evidence="2">Uncharacterized protein</fullName>
    </submittedName>
</protein>
<proteinExistence type="predicted"/>
<dbReference type="Proteomes" id="UP000219689">
    <property type="component" value="Unassembled WGS sequence"/>
</dbReference>
<gene>
    <name evidence="2" type="ORF">CP557_05035</name>
</gene>
<evidence type="ECO:0000313" key="2">
    <source>
        <dbReference type="EMBL" id="PCR89955.1"/>
    </source>
</evidence>
<dbReference type="OrthoDB" id="203829at2157"/>
<keyword evidence="1" id="KW-0812">Transmembrane</keyword>
<feature type="transmembrane region" description="Helical" evidence="1">
    <location>
        <begin position="58"/>
        <end position="76"/>
    </location>
</feature>
<keyword evidence="1" id="KW-0472">Membrane</keyword>
<accession>A0A2A5QT18</accession>
<feature type="transmembrane region" description="Helical" evidence="1">
    <location>
        <begin position="21"/>
        <end position="38"/>
    </location>
</feature>
<comment type="caution">
    <text evidence="2">The sequence shown here is derived from an EMBL/GenBank/DDBJ whole genome shotgun (WGS) entry which is preliminary data.</text>
</comment>
<evidence type="ECO:0000313" key="3">
    <source>
        <dbReference type="Proteomes" id="UP000219689"/>
    </source>
</evidence>
<reference evidence="2 3" key="1">
    <citation type="submission" date="2017-09" db="EMBL/GenBank/DDBJ databases">
        <title>Genome sequences of Natrinema ejinorence JCM 13890T.</title>
        <authorList>
            <person name="Roh S.W."/>
            <person name="Kim Y.B."/>
            <person name="Kim J.Y."/>
        </authorList>
    </citation>
    <scope>NUCLEOTIDE SEQUENCE [LARGE SCALE GENOMIC DNA]</scope>
    <source>
        <strain evidence="2 3">JCM 13890</strain>
    </source>
</reference>
<sequence length="152" mass="16633">MDIEASRPIDRLLDGTALKPVFFLFVLLPTVLGAVHHVDHIVRGNHLGWPFIQQVTPFTYSLAIYPLVALSLSLTLRNRVDAGYWTGFFAFSAAMIASVHISPWAIEPPRDVIAPYANPVVGLLAFAVLLGLIASVGLGCAYAAVRWHRVRS</sequence>
<dbReference type="EMBL" id="NXNI01000001">
    <property type="protein sequence ID" value="PCR89955.1"/>
    <property type="molecule type" value="Genomic_DNA"/>
</dbReference>
<keyword evidence="3" id="KW-1185">Reference proteome</keyword>
<feature type="transmembrane region" description="Helical" evidence="1">
    <location>
        <begin position="83"/>
        <end position="101"/>
    </location>
</feature>
<feature type="transmembrane region" description="Helical" evidence="1">
    <location>
        <begin position="121"/>
        <end position="145"/>
    </location>
</feature>
<organism evidence="2 3">
    <name type="scientific">Natrinema ejinorense</name>
    <dbReference type="NCBI Taxonomy" id="373386"/>
    <lineage>
        <taxon>Archaea</taxon>
        <taxon>Methanobacteriati</taxon>
        <taxon>Methanobacteriota</taxon>
        <taxon>Stenosarchaea group</taxon>
        <taxon>Halobacteria</taxon>
        <taxon>Halobacteriales</taxon>
        <taxon>Natrialbaceae</taxon>
        <taxon>Natrinema</taxon>
    </lineage>
</organism>
<dbReference type="AlphaFoldDB" id="A0A2A5QT18"/>
<evidence type="ECO:0000256" key="1">
    <source>
        <dbReference type="SAM" id="Phobius"/>
    </source>
</evidence>